<evidence type="ECO:0000313" key="4">
    <source>
        <dbReference type="EMBL" id="CAD7093865.1"/>
    </source>
</evidence>
<dbReference type="Proteomes" id="UP000594454">
    <property type="component" value="Chromosome 7"/>
</dbReference>
<dbReference type="OrthoDB" id="8031975at2759"/>
<dbReference type="PROSITE" id="PS50994">
    <property type="entry name" value="INTEGRASE"/>
    <property type="match status" value="1"/>
</dbReference>
<dbReference type="GO" id="GO:0003676">
    <property type="term" value="F:nucleic acid binding"/>
    <property type="evidence" value="ECO:0007669"/>
    <property type="project" value="InterPro"/>
</dbReference>
<organism evidence="4 5">
    <name type="scientific">Hermetia illucens</name>
    <name type="common">Black soldier fly</name>
    <dbReference type="NCBI Taxonomy" id="343691"/>
    <lineage>
        <taxon>Eukaryota</taxon>
        <taxon>Metazoa</taxon>
        <taxon>Ecdysozoa</taxon>
        <taxon>Arthropoda</taxon>
        <taxon>Hexapoda</taxon>
        <taxon>Insecta</taxon>
        <taxon>Pterygota</taxon>
        <taxon>Neoptera</taxon>
        <taxon>Endopterygota</taxon>
        <taxon>Diptera</taxon>
        <taxon>Brachycera</taxon>
        <taxon>Stratiomyomorpha</taxon>
        <taxon>Stratiomyidae</taxon>
        <taxon>Hermetiinae</taxon>
        <taxon>Hermetia</taxon>
    </lineage>
</organism>
<feature type="compositionally biased region" description="Basic and acidic residues" evidence="2">
    <location>
        <begin position="501"/>
        <end position="531"/>
    </location>
</feature>
<dbReference type="InterPro" id="IPR041588">
    <property type="entry name" value="Integrase_H2C2"/>
</dbReference>
<evidence type="ECO:0000256" key="2">
    <source>
        <dbReference type="SAM" id="MobiDB-lite"/>
    </source>
</evidence>
<dbReference type="InParanoid" id="A0A7R8V991"/>
<dbReference type="InterPro" id="IPR050951">
    <property type="entry name" value="Retrovirus_Pol_polyprotein"/>
</dbReference>
<protein>
    <recommendedName>
        <fullName evidence="1">RNA-directed DNA polymerase</fullName>
        <ecNumber evidence="1">2.7.7.49</ecNumber>
    </recommendedName>
</protein>
<dbReference type="InterPro" id="IPR001584">
    <property type="entry name" value="Integrase_cat-core"/>
</dbReference>
<dbReference type="EMBL" id="LR899015">
    <property type="protein sequence ID" value="CAD7093865.1"/>
    <property type="molecule type" value="Genomic_DNA"/>
</dbReference>
<dbReference type="Gene3D" id="3.30.420.10">
    <property type="entry name" value="Ribonuclease H-like superfamily/Ribonuclease H"/>
    <property type="match status" value="1"/>
</dbReference>
<reference evidence="4 5" key="1">
    <citation type="submission" date="2020-11" db="EMBL/GenBank/DDBJ databases">
        <authorList>
            <person name="Wallbank WR R."/>
            <person name="Pardo Diaz C."/>
            <person name="Kozak K."/>
            <person name="Martin S."/>
            <person name="Jiggins C."/>
            <person name="Moest M."/>
            <person name="Warren A I."/>
            <person name="Generalovic N T."/>
            <person name="Byers J.R.P. K."/>
            <person name="Montejo-Kovacevich G."/>
            <person name="Yen C E."/>
        </authorList>
    </citation>
    <scope>NUCLEOTIDE SEQUENCE [LARGE SCALE GENOMIC DNA]</scope>
</reference>
<accession>A0A7R8V991</accession>
<dbReference type="Pfam" id="PF17921">
    <property type="entry name" value="Integrase_H2C2"/>
    <property type="match status" value="1"/>
</dbReference>
<dbReference type="GO" id="GO:0003964">
    <property type="term" value="F:RNA-directed DNA polymerase activity"/>
    <property type="evidence" value="ECO:0007669"/>
    <property type="project" value="UniProtKB-EC"/>
</dbReference>
<keyword evidence="5" id="KW-1185">Reference proteome</keyword>
<dbReference type="AlphaFoldDB" id="A0A7R8V991"/>
<dbReference type="EC" id="2.7.7.49" evidence="1"/>
<dbReference type="PANTHER" id="PTHR37984">
    <property type="entry name" value="PROTEIN CBG26694"/>
    <property type="match status" value="1"/>
</dbReference>
<dbReference type="InterPro" id="IPR036397">
    <property type="entry name" value="RNaseH_sf"/>
</dbReference>
<name>A0A7R8V991_HERIL</name>
<proteinExistence type="predicted"/>
<evidence type="ECO:0000259" key="3">
    <source>
        <dbReference type="PROSITE" id="PS50994"/>
    </source>
</evidence>
<evidence type="ECO:0000313" key="5">
    <source>
        <dbReference type="Proteomes" id="UP000594454"/>
    </source>
</evidence>
<dbReference type="GO" id="GO:0015074">
    <property type="term" value="P:DNA integration"/>
    <property type="evidence" value="ECO:0007669"/>
    <property type="project" value="InterPro"/>
</dbReference>
<feature type="domain" description="Integrase catalytic" evidence="3">
    <location>
        <begin position="353"/>
        <end position="421"/>
    </location>
</feature>
<sequence>MKSIDTLELQWPGVGIQLKIKKPLPSRSKFRDFMKTLLAGIHFNDEKLSDEERKNEIQLFKMLLLTHIEKLKQKSLDADPVKWRESEIDSTFVEAPYEKESGGDYKAIQIAVDTETDNLRDFFTDFFLQIPKNKRNTDVVVSEIKESFDSLGSKKDDQNEINYQNKIPSDIATIHSGKEELNDHIHIREGIVNTCKHQIILVKEKQKELKTVHKNRHIYIDEIDLNSENLTTEILKRNLPEKGKIGIYSELPYSIYNKLQILIVKLFSNNLKLHFIKYSKRAIDLLDQEQTLKIIKTEHEENKHLGVNKTYDNLKGKYYFPKLEKLINEYIDNCETCGKTKYDRKPYKIKFEISETPNDVNEIVIMDIYMTKNKNYFTTFDKFSKYLHIKYTLDKNPITLIKLIQEYITTFGKPKKVIFDNAFDGIKRVPAESRAFEGRYERPPENEERGLAMAVSSGSEEDLDRFVRERGFNKGGSGPLTRAGFQDDILSVSSDSAEGETVEKEKVGVKELGSKKRRETSPEQPSKRPAD</sequence>
<dbReference type="PANTHER" id="PTHR37984:SF5">
    <property type="entry name" value="PROTEIN NYNRIN-LIKE"/>
    <property type="match status" value="1"/>
</dbReference>
<gene>
    <name evidence="4" type="ORF">HERILL_LOCUS16123</name>
</gene>
<dbReference type="Gene3D" id="1.10.340.70">
    <property type="match status" value="1"/>
</dbReference>
<feature type="region of interest" description="Disordered" evidence="2">
    <location>
        <begin position="470"/>
        <end position="531"/>
    </location>
</feature>
<evidence type="ECO:0000256" key="1">
    <source>
        <dbReference type="ARBA" id="ARBA00012493"/>
    </source>
</evidence>